<evidence type="ECO:0000313" key="5">
    <source>
        <dbReference type="Proteomes" id="UP000694888"/>
    </source>
</evidence>
<feature type="coiled-coil region" evidence="2">
    <location>
        <begin position="350"/>
        <end position="377"/>
    </location>
</feature>
<feature type="domain" description="C-type lectin" evidence="4">
    <location>
        <begin position="465"/>
        <end position="584"/>
    </location>
</feature>
<dbReference type="PROSITE" id="PS50041">
    <property type="entry name" value="C_TYPE_LECTIN_2"/>
    <property type="match status" value="1"/>
</dbReference>
<gene>
    <name evidence="6" type="primary">LOC101864181</name>
</gene>
<keyword evidence="1" id="KW-1015">Disulfide bond</keyword>
<feature type="transmembrane region" description="Helical" evidence="3">
    <location>
        <begin position="42"/>
        <end position="65"/>
    </location>
</feature>
<name>A0ABM0K5H7_APLCA</name>
<dbReference type="Pfam" id="PF00059">
    <property type="entry name" value="Lectin_C"/>
    <property type="match status" value="1"/>
</dbReference>
<dbReference type="SUPFAM" id="SSF56436">
    <property type="entry name" value="C-type lectin-like"/>
    <property type="match status" value="1"/>
</dbReference>
<proteinExistence type="predicted"/>
<dbReference type="InterPro" id="IPR016186">
    <property type="entry name" value="C-type_lectin-like/link_sf"/>
</dbReference>
<dbReference type="SMART" id="SM00034">
    <property type="entry name" value="CLECT"/>
    <property type="match status" value="1"/>
</dbReference>
<keyword evidence="3" id="KW-1133">Transmembrane helix</keyword>
<dbReference type="CDD" id="cd00037">
    <property type="entry name" value="CLECT"/>
    <property type="match status" value="1"/>
</dbReference>
<evidence type="ECO:0000313" key="6">
    <source>
        <dbReference type="RefSeq" id="XP_005109205.1"/>
    </source>
</evidence>
<organism evidence="5 6">
    <name type="scientific">Aplysia californica</name>
    <name type="common">California sea hare</name>
    <dbReference type="NCBI Taxonomy" id="6500"/>
    <lineage>
        <taxon>Eukaryota</taxon>
        <taxon>Metazoa</taxon>
        <taxon>Spiralia</taxon>
        <taxon>Lophotrochozoa</taxon>
        <taxon>Mollusca</taxon>
        <taxon>Gastropoda</taxon>
        <taxon>Heterobranchia</taxon>
        <taxon>Euthyneura</taxon>
        <taxon>Tectipleura</taxon>
        <taxon>Aplysiida</taxon>
        <taxon>Aplysioidea</taxon>
        <taxon>Aplysiidae</taxon>
        <taxon>Aplysia</taxon>
    </lineage>
</organism>
<keyword evidence="3" id="KW-0812">Transmembrane</keyword>
<sequence>MEMHNRSDETAENANCSNEDYRSDQLLGEKSKFFINKYKKLYILKWVCVIVAALLVSAAAVVVIVCTLRAEKAFSDMDAKLTEYITQCRVGEGKSGQRVVDTSRAKAERIVQNLELTTVRPDSVTPLNSEPENTLRSSQETTRLAGDGADFVKDFLLNFTDGINDRFVGVVRNLSSLERSTKKMHASLREVIVSVDDSKASVGERLSRLDTRIEEMGAALNVSSTMNSELKNVSMSVFDAVKKVKDSLDENKNTSTAQFFNLTDAVSKLVLVSNASSQAQSNKLSELFSGVSMLTNQTFVSSSKLQGVLDSVDTWIVELQTSLLNESASIKEEFRSEVLEKVRDSEKHSATVLLQSVDGLNETREKLQREYEQTVLSINLTISQLSESVLDWKDRDTTETDLDALVLSVLDQASTNISDGLLSLQQKFENMEETVSKVEEEITTQREVNLCSYRNGCELKSRASKKFQCYKVFQRIRLTWADARKKCLSLGGYLAEIHDHVSLEYVKRVVTIGSSRLWIGASDDGKEGTWTWVTSNKHLAVEDWHRNQPDNHKNSEHCMEINKGLAGKYWNDLPCHLKIGYICQKDGDDCEGWM</sequence>
<dbReference type="Proteomes" id="UP000694888">
    <property type="component" value="Unplaced"/>
</dbReference>
<dbReference type="Gene3D" id="3.10.100.10">
    <property type="entry name" value="Mannose-Binding Protein A, subunit A"/>
    <property type="match status" value="1"/>
</dbReference>
<dbReference type="PROSITE" id="PS00615">
    <property type="entry name" value="C_TYPE_LECTIN_1"/>
    <property type="match status" value="1"/>
</dbReference>
<dbReference type="RefSeq" id="XP_005109205.1">
    <property type="nucleotide sequence ID" value="XM_005109148.2"/>
</dbReference>
<dbReference type="InterPro" id="IPR018378">
    <property type="entry name" value="C-type_lectin_CS"/>
</dbReference>
<evidence type="ECO:0000256" key="3">
    <source>
        <dbReference type="SAM" id="Phobius"/>
    </source>
</evidence>
<dbReference type="InterPro" id="IPR016187">
    <property type="entry name" value="CTDL_fold"/>
</dbReference>
<dbReference type="PANTHER" id="PTHR22803">
    <property type="entry name" value="MANNOSE, PHOSPHOLIPASE, LECTIN RECEPTOR RELATED"/>
    <property type="match status" value="1"/>
</dbReference>
<keyword evidence="5" id="KW-1185">Reference proteome</keyword>
<reference evidence="6" key="1">
    <citation type="submission" date="2025-08" db="UniProtKB">
        <authorList>
            <consortium name="RefSeq"/>
        </authorList>
    </citation>
    <scope>IDENTIFICATION</scope>
</reference>
<evidence type="ECO:0000256" key="1">
    <source>
        <dbReference type="ARBA" id="ARBA00023157"/>
    </source>
</evidence>
<evidence type="ECO:0000256" key="2">
    <source>
        <dbReference type="SAM" id="Coils"/>
    </source>
</evidence>
<keyword evidence="2" id="KW-0175">Coiled coil</keyword>
<evidence type="ECO:0000259" key="4">
    <source>
        <dbReference type="PROSITE" id="PS50041"/>
    </source>
</evidence>
<dbReference type="GeneID" id="101864181"/>
<dbReference type="InterPro" id="IPR001304">
    <property type="entry name" value="C-type_lectin-like"/>
</dbReference>
<dbReference type="InterPro" id="IPR050111">
    <property type="entry name" value="C-type_lectin/snaclec_domain"/>
</dbReference>
<feature type="coiled-coil region" evidence="2">
    <location>
        <begin position="421"/>
        <end position="448"/>
    </location>
</feature>
<keyword evidence="3" id="KW-0472">Membrane</keyword>
<protein>
    <submittedName>
        <fullName evidence="6">CD209 antigen</fullName>
    </submittedName>
</protein>
<accession>A0ABM0K5H7</accession>